<evidence type="ECO:0000313" key="5">
    <source>
        <dbReference type="Proteomes" id="UP000008707"/>
    </source>
</evidence>
<evidence type="ECO:0000259" key="2">
    <source>
        <dbReference type="Pfam" id="PF05229"/>
    </source>
</evidence>
<keyword evidence="3" id="KW-0946">Virion</keyword>
<keyword evidence="6" id="KW-1185">Reference proteome</keyword>
<dbReference type="RefSeq" id="WP_109637360.1">
    <property type="nucleotide sequence ID" value="NC_014532.2"/>
</dbReference>
<evidence type="ECO:0000256" key="1">
    <source>
        <dbReference type="SAM" id="SignalP"/>
    </source>
</evidence>
<gene>
    <name evidence="3" type="ORF">HELO_2151B</name>
    <name evidence="4" type="ORF">SR933_04535</name>
</gene>
<dbReference type="GeneID" id="91009437"/>
<dbReference type="EMBL" id="FN869568">
    <property type="protein sequence ID" value="SJK83767.1"/>
    <property type="molecule type" value="Genomic_DNA"/>
</dbReference>
<reference evidence="3" key="2">
    <citation type="submission" date="2010-05" db="EMBL/GenBank/DDBJ databases">
        <title>Revision and reannotation of the Halomonas elongata DSM 2581(T) genome.</title>
        <authorList>
            <person name="Pfeiffer F."/>
            <person name="Bagyan I."/>
            <person name="Alfaro-Espinoza G."/>
            <person name="Zamora-Lagos M.A."/>
            <person name="Habermann B."/>
            <person name="Oesterhelt D."/>
            <person name="Kunte H.J."/>
        </authorList>
    </citation>
    <scope>NUCLEOTIDE SEQUENCE</scope>
    <source>
        <strain evidence="3">Type strain: DSM 2581</strain>
    </source>
</reference>
<feature type="domain" description="Spore coat protein U/FanG" evidence="2">
    <location>
        <begin position="31"/>
        <end position="179"/>
    </location>
</feature>
<evidence type="ECO:0000313" key="6">
    <source>
        <dbReference type="Proteomes" id="UP001322512"/>
    </source>
</evidence>
<dbReference type="SMART" id="SM00972">
    <property type="entry name" value="SCPU"/>
    <property type="match status" value="1"/>
</dbReference>
<reference evidence="4 6" key="4">
    <citation type="submission" date="2023-11" db="EMBL/GenBank/DDBJ databases">
        <title>MicrobeMod: A computational toolkit for identifying prokaryotic methylation and restriction-modification with nanopore sequencing.</title>
        <authorList>
            <person name="Crits-Christoph A."/>
            <person name="Kang S.C."/>
            <person name="Lee H."/>
            <person name="Ostrov N."/>
        </authorList>
    </citation>
    <scope>NUCLEOTIDE SEQUENCE [LARGE SCALE GENOMIC DNA]</scope>
    <source>
        <strain evidence="4 6">ATCC 33173</strain>
    </source>
</reference>
<dbReference type="KEGG" id="hel:HELO_2151B"/>
<name>A0A1R4A484_HALED</name>
<sequence>MKRLSTLCLSGALCLQSTLGLAQNANEAILNVLVTMELTPACEFSSGSTSTAGNIQLGTMDFGAIIAQDGEVTAQLSGSSGYGIRAICAPGVSAKVNLQSSRNAVPSNLGTTRAMVDGAGHSIGYNVYSDVAMSNPLQDGDVIASMVGDGTEKTVPLYGKAFMSRNEVAGEYTDILYITIEM</sequence>
<reference evidence="5" key="3">
    <citation type="journal article" date="2011" name="Environ. Microbiol.">
        <title>A blueprint of ectoine metabolism from the genome of the industrial producer Halomonas elongata DSM 2581(T).</title>
        <authorList>
            <person name="Schwibbert K."/>
            <person name="Marin-Sanguino A."/>
            <person name="Bagyan I."/>
            <person name="Heidrich G."/>
            <person name="Lentzen G."/>
            <person name="Seitz H."/>
            <person name="Rampp M."/>
            <person name="Schuster S.C."/>
            <person name="Klenk H.P."/>
            <person name="Pfeiffer F."/>
            <person name="Oesterhelt D."/>
            <person name="Kunte H.J."/>
        </authorList>
    </citation>
    <scope>NUCLEOTIDE SEQUENCE [LARGE SCALE GENOMIC DNA]</scope>
    <source>
        <strain evidence="5">ATCC 33173 / DSM 2581 / NBRC 15536 / NCIMB 2198 / 1H9</strain>
    </source>
</reference>
<keyword evidence="1" id="KW-0732">Signal</keyword>
<dbReference type="Pfam" id="PF05229">
    <property type="entry name" value="SCPU"/>
    <property type="match status" value="1"/>
</dbReference>
<dbReference type="EMBL" id="CP139472">
    <property type="protein sequence ID" value="WPU48161.1"/>
    <property type="molecule type" value="Genomic_DNA"/>
</dbReference>
<evidence type="ECO:0000313" key="4">
    <source>
        <dbReference type="EMBL" id="WPU48161.1"/>
    </source>
</evidence>
<dbReference type="Proteomes" id="UP001322512">
    <property type="component" value="Chromosome"/>
</dbReference>
<protein>
    <submittedName>
        <fullName evidence="3">Homolog to spore coat protein U</fullName>
    </submittedName>
    <submittedName>
        <fullName evidence="4">Spore coat protein U domain-containing protein</fullName>
    </submittedName>
</protein>
<feature type="signal peptide" evidence="1">
    <location>
        <begin position="1"/>
        <end position="22"/>
    </location>
</feature>
<keyword evidence="3" id="KW-0167">Capsid protein</keyword>
<dbReference type="InterPro" id="IPR053167">
    <property type="entry name" value="Spore_coat_component"/>
</dbReference>
<dbReference type="PANTHER" id="PTHR37089">
    <property type="entry name" value="PROTEIN U-RELATED"/>
    <property type="match status" value="1"/>
</dbReference>
<dbReference type="AlphaFoldDB" id="A0A1R4A484"/>
<dbReference type="InterPro" id="IPR007893">
    <property type="entry name" value="Spore_coat_U/FanG"/>
</dbReference>
<feature type="chain" id="PRO_5013249665" evidence="1">
    <location>
        <begin position="23"/>
        <end position="182"/>
    </location>
</feature>
<dbReference type="PANTHER" id="PTHR37089:SF4">
    <property type="entry name" value="EXPORTED PROTEIN"/>
    <property type="match status" value="1"/>
</dbReference>
<proteinExistence type="predicted"/>
<evidence type="ECO:0000313" key="3">
    <source>
        <dbReference type="EMBL" id="SJK83767.1"/>
    </source>
</evidence>
<dbReference type="Proteomes" id="UP000008707">
    <property type="component" value="Chromosome"/>
</dbReference>
<accession>A0A1R4A484</accession>
<organism evidence="3 5">
    <name type="scientific">Halomonas elongata (strain ATCC 33173 / DSM 2581 / NBRC 15536 / NCIMB 2198 / 1H9)</name>
    <dbReference type="NCBI Taxonomy" id="768066"/>
    <lineage>
        <taxon>Bacteria</taxon>
        <taxon>Pseudomonadati</taxon>
        <taxon>Pseudomonadota</taxon>
        <taxon>Gammaproteobacteria</taxon>
        <taxon>Oceanospirillales</taxon>
        <taxon>Halomonadaceae</taxon>
        <taxon>Halomonas</taxon>
    </lineage>
</organism>
<dbReference type="OrthoDB" id="7011154at2"/>
<reference evidence="3" key="1">
    <citation type="journal article" date="2010" name="Environ. Microbiol.">
        <title>A blueprint of ectoine metabolism from the genome of the industrial producer Halomonas elongata DSM 2581(T).</title>
        <authorList>
            <person name="Schwibbert K."/>
            <person name="Marin-Sanguino A."/>
            <person name="Bagyan I."/>
            <person name="Heidrich G."/>
            <person name="Lentzen G."/>
            <person name="Seitz H."/>
            <person name="Rampp M."/>
            <person name="Schuster S.C."/>
            <person name="Klenk H.P."/>
            <person name="Pfeiffer F."/>
            <person name="Oesterhelt D."/>
            <person name="Kunte H.J."/>
        </authorList>
    </citation>
    <scope>NUCLEOTIDE SEQUENCE</scope>
    <source>
        <strain evidence="3">Type strain: DSM 2581</strain>
    </source>
</reference>